<keyword evidence="2" id="KW-1185">Reference proteome</keyword>
<dbReference type="RefSeq" id="WP_170204067.1">
    <property type="nucleotide sequence ID" value="NZ_CP051685.1"/>
</dbReference>
<accession>A0A7Z2VZI1</accession>
<dbReference type="EMBL" id="CP051685">
    <property type="protein sequence ID" value="QJE01980.1"/>
    <property type="molecule type" value="Genomic_DNA"/>
</dbReference>
<gene>
    <name evidence="1" type="ORF">HH212_19780</name>
</gene>
<organism evidence="1 2">
    <name type="scientific">Massilia forsythiae</name>
    <dbReference type="NCBI Taxonomy" id="2728020"/>
    <lineage>
        <taxon>Bacteria</taxon>
        <taxon>Pseudomonadati</taxon>
        <taxon>Pseudomonadota</taxon>
        <taxon>Betaproteobacteria</taxon>
        <taxon>Burkholderiales</taxon>
        <taxon>Oxalobacteraceae</taxon>
        <taxon>Telluria group</taxon>
        <taxon>Massilia</taxon>
    </lineage>
</organism>
<reference evidence="1 2" key="1">
    <citation type="submission" date="2020-04" db="EMBL/GenBank/DDBJ databases">
        <title>Genome sequencing of novel species.</title>
        <authorList>
            <person name="Heo J."/>
            <person name="Kim S.-J."/>
            <person name="Kim J.-S."/>
            <person name="Hong S.-B."/>
            <person name="Kwon S.-W."/>
        </authorList>
    </citation>
    <scope>NUCLEOTIDE SEQUENCE [LARGE SCALE GENOMIC DNA]</scope>
    <source>
        <strain evidence="1 2">GN2-R2</strain>
    </source>
</reference>
<dbReference type="AlphaFoldDB" id="A0A7Z2VZI1"/>
<dbReference type="KEGG" id="mfy:HH212_19780"/>
<protein>
    <submittedName>
        <fullName evidence="1">Uncharacterized protein</fullName>
    </submittedName>
</protein>
<name>A0A7Z2VZI1_9BURK</name>
<evidence type="ECO:0000313" key="1">
    <source>
        <dbReference type="EMBL" id="QJE01980.1"/>
    </source>
</evidence>
<evidence type="ECO:0000313" key="2">
    <source>
        <dbReference type="Proteomes" id="UP000502415"/>
    </source>
</evidence>
<proteinExistence type="predicted"/>
<sequence>MKFRVKSFDSEQLRNSLAAYAQGTLTRAAFIDLLANRISALGGMSLTVTGELQQHKHLIETGAYFDEGGFEFLPELEQERLLSWIHQLERFMADIQANLATATVFMPYTIWPLQLTRHERGA</sequence>
<dbReference type="Proteomes" id="UP000502415">
    <property type="component" value="Chromosome"/>
</dbReference>